<dbReference type="PANTHER" id="PTHR10696">
    <property type="entry name" value="GAMMA-BUTYROBETAINE HYDROXYLASE-RELATED"/>
    <property type="match status" value="1"/>
</dbReference>
<dbReference type="GO" id="GO:0005506">
    <property type="term" value="F:iron ion binding"/>
    <property type="evidence" value="ECO:0007669"/>
    <property type="project" value="InterPro"/>
</dbReference>
<comment type="pathway">
    <text evidence="2">Amine and polyamine biosynthesis; carnitine biosynthesis.</text>
</comment>
<dbReference type="GO" id="GO:0005739">
    <property type="term" value="C:mitochondrion"/>
    <property type="evidence" value="ECO:0007669"/>
    <property type="project" value="TreeGrafter"/>
</dbReference>
<name>A0AAD4NEF1_9BILA</name>
<dbReference type="NCBIfam" id="TIGR02410">
    <property type="entry name" value="carnitine_TMLD"/>
    <property type="match status" value="1"/>
</dbReference>
<gene>
    <name evidence="7" type="ORF">DdX_00818</name>
</gene>
<dbReference type="InterPro" id="IPR050411">
    <property type="entry name" value="AlphaKG_dependent_hydroxylases"/>
</dbReference>
<accession>A0AAD4NEF1</accession>
<dbReference type="Pfam" id="PF02668">
    <property type="entry name" value="TauD"/>
    <property type="match status" value="1"/>
</dbReference>
<keyword evidence="4" id="KW-0124">Carnitine biosynthesis</keyword>
<feature type="domain" description="TauD/TfdA-like" evidence="6">
    <location>
        <begin position="45"/>
        <end position="287"/>
    </location>
</feature>
<keyword evidence="8" id="KW-1185">Reference proteome</keyword>
<dbReference type="CDD" id="cd00250">
    <property type="entry name" value="CAS_like"/>
    <property type="match status" value="1"/>
</dbReference>
<evidence type="ECO:0000256" key="4">
    <source>
        <dbReference type="ARBA" id="ARBA00022873"/>
    </source>
</evidence>
<dbReference type="InterPro" id="IPR012776">
    <property type="entry name" value="Trimethyllysine_dOase"/>
</dbReference>
<dbReference type="AlphaFoldDB" id="A0AAD4NEF1"/>
<evidence type="ECO:0000313" key="7">
    <source>
        <dbReference type="EMBL" id="KAI1728622.1"/>
    </source>
</evidence>
<dbReference type="InterPro" id="IPR003819">
    <property type="entry name" value="TauD/TfdA-like"/>
</dbReference>
<comment type="cofactor">
    <cofactor evidence="1">
        <name>L-ascorbate</name>
        <dbReference type="ChEBI" id="CHEBI:38290"/>
    </cofactor>
</comment>
<dbReference type="GO" id="GO:0045329">
    <property type="term" value="P:carnitine biosynthetic process"/>
    <property type="evidence" value="ECO:0007669"/>
    <property type="project" value="UniProtKB-KW"/>
</dbReference>
<dbReference type="PANTHER" id="PTHR10696:SF51">
    <property type="entry name" value="TRIMETHYLLYSINE DIOXYGENASE, MITOCHONDRIAL"/>
    <property type="match status" value="1"/>
</dbReference>
<evidence type="ECO:0000259" key="6">
    <source>
        <dbReference type="Pfam" id="PF02668"/>
    </source>
</evidence>
<evidence type="ECO:0000256" key="2">
    <source>
        <dbReference type="ARBA" id="ARBA00005022"/>
    </source>
</evidence>
<dbReference type="SUPFAM" id="SSF51197">
    <property type="entry name" value="Clavaminate synthase-like"/>
    <property type="match status" value="1"/>
</dbReference>
<sequence length="307" mass="34983">MRDLVRWTIGEDQNHNDSVVKRALWNRNTLMKVPSLQSQNFGFFDFARLLLQYGVISIENVDSSDENATRRLTESIAPIMNTWFGGFWTFGNEQSEISSNSIEHQDTAYSNETIGPHTDGTYFNRSPGIQVFHCLKPASYGGETVLVDGFSAAKLLRETHPQYFDILSTIPVEHHYLEGIHSELSARAQSKCVYARCRSKPVICLSADNEIEQIRYNPYDRAPMPLLTGNLTVEFYKAYETLSKIINEKNQGIEIKLQPGTVIFIDNFRVLHARKAFRGTRRMCGCYLSRDGFLAKARPYFVQSSNA</sequence>
<evidence type="ECO:0000313" key="8">
    <source>
        <dbReference type="Proteomes" id="UP001201812"/>
    </source>
</evidence>
<evidence type="ECO:0000256" key="1">
    <source>
        <dbReference type="ARBA" id="ARBA00001961"/>
    </source>
</evidence>
<proteinExistence type="predicted"/>
<comment type="caution">
    <text evidence="7">The sequence shown here is derived from an EMBL/GenBank/DDBJ whole genome shotgun (WGS) entry which is preliminary data.</text>
</comment>
<dbReference type="GO" id="GO:0050353">
    <property type="term" value="F:trimethyllysine dioxygenase activity"/>
    <property type="evidence" value="ECO:0007669"/>
    <property type="project" value="InterPro"/>
</dbReference>
<keyword evidence="7" id="KW-0223">Dioxygenase</keyword>
<reference evidence="7" key="1">
    <citation type="submission" date="2022-01" db="EMBL/GenBank/DDBJ databases">
        <title>Genome Sequence Resource for Two Populations of Ditylenchus destructor, the Migratory Endoparasitic Phytonematode.</title>
        <authorList>
            <person name="Zhang H."/>
            <person name="Lin R."/>
            <person name="Xie B."/>
        </authorList>
    </citation>
    <scope>NUCLEOTIDE SEQUENCE</scope>
    <source>
        <strain evidence="7">BazhouSP</strain>
    </source>
</reference>
<dbReference type="EMBL" id="JAKKPZ010000001">
    <property type="protein sequence ID" value="KAI1728622.1"/>
    <property type="molecule type" value="Genomic_DNA"/>
</dbReference>
<evidence type="ECO:0000256" key="3">
    <source>
        <dbReference type="ARBA" id="ARBA00016835"/>
    </source>
</evidence>
<keyword evidence="5" id="KW-0560">Oxidoreductase</keyword>
<dbReference type="InterPro" id="IPR042098">
    <property type="entry name" value="TauD-like_sf"/>
</dbReference>
<evidence type="ECO:0000256" key="5">
    <source>
        <dbReference type="ARBA" id="ARBA00023002"/>
    </source>
</evidence>
<protein>
    <recommendedName>
        <fullName evidence="3">Trimethyllysine dioxygenase, mitochondrial</fullName>
    </recommendedName>
</protein>
<dbReference type="Gene3D" id="3.60.130.10">
    <property type="entry name" value="Clavaminate synthase-like"/>
    <property type="match status" value="1"/>
</dbReference>
<organism evidence="7 8">
    <name type="scientific">Ditylenchus destructor</name>
    <dbReference type="NCBI Taxonomy" id="166010"/>
    <lineage>
        <taxon>Eukaryota</taxon>
        <taxon>Metazoa</taxon>
        <taxon>Ecdysozoa</taxon>
        <taxon>Nematoda</taxon>
        <taxon>Chromadorea</taxon>
        <taxon>Rhabditida</taxon>
        <taxon>Tylenchina</taxon>
        <taxon>Tylenchomorpha</taxon>
        <taxon>Sphaerularioidea</taxon>
        <taxon>Anguinidae</taxon>
        <taxon>Anguininae</taxon>
        <taxon>Ditylenchus</taxon>
    </lineage>
</organism>
<dbReference type="Proteomes" id="UP001201812">
    <property type="component" value="Unassembled WGS sequence"/>
</dbReference>